<comment type="caution">
    <text evidence="2">The sequence shown here is derived from an EMBL/GenBank/DDBJ whole genome shotgun (WGS) entry which is preliminary data.</text>
</comment>
<evidence type="ECO:0000313" key="2">
    <source>
        <dbReference type="EMBL" id="KTB31226.1"/>
    </source>
</evidence>
<dbReference type="EMBL" id="LATX01002346">
    <property type="protein sequence ID" value="KTB31226.1"/>
    <property type="molecule type" value="Genomic_DNA"/>
</dbReference>
<evidence type="ECO:0000256" key="1">
    <source>
        <dbReference type="SAM" id="MobiDB-lite"/>
    </source>
</evidence>
<sequence>MALISGKGNSNSQAAASTRAKPPSTCTREEAIWALIWDVLTEEER</sequence>
<feature type="region of interest" description="Disordered" evidence="1">
    <location>
        <begin position="1"/>
        <end position="24"/>
    </location>
</feature>
<feature type="compositionally biased region" description="Polar residues" evidence="1">
    <location>
        <begin position="7"/>
        <end position="16"/>
    </location>
</feature>
<organism evidence="2 3">
    <name type="scientific">Moniliophthora roreri</name>
    <name type="common">Frosty pod rot fungus</name>
    <name type="synonym">Monilia roreri</name>
    <dbReference type="NCBI Taxonomy" id="221103"/>
    <lineage>
        <taxon>Eukaryota</taxon>
        <taxon>Fungi</taxon>
        <taxon>Dikarya</taxon>
        <taxon>Basidiomycota</taxon>
        <taxon>Agaricomycotina</taxon>
        <taxon>Agaricomycetes</taxon>
        <taxon>Agaricomycetidae</taxon>
        <taxon>Agaricales</taxon>
        <taxon>Marasmiineae</taxon>
        <taxon>Marasmiaceae</taxon>
        <taxon>Moniliophthora</taxon>
    </lineage>
</organism>
<dbReference type="AlphaFoldDB" id="A0A0W0F4F9"/>
<gene>
    <name evidence="2" type="ORF">WG66_16211</name>
</gene>
<proteinExistence type="predicted"/>
<dbReference type="Proteomes" id="UP000054988">
    <property type="component" value="Unassembled WGS sequence"/>
</dbReference>
<evidence type="ECO:0000313" key="3">
    <source>
        <dbReference type="Proteomes" id="UP000054988"/>
    </source>
</evidence>
<accession>A0A0W0F4F9</accession>
<reference evidence="2 3" key="1">
    <citation type="submission" date="2015-12" db="EMBL/GenBank/DDBJ databases">
        <title>Draft genome sequence of Moniliophthora roreri, the causal agent of frosty pod rot of cacao.</title>
        <authorList>
            <person name="Aime M.C."/>
            <person name="Diaz-Valderrama J.R."/>
            <person name="Kijpornyongpan T."/>
            <person name="Phillips-Mora W."/>
        </authorList>
    </citation>
    <scope>NUCLEOTIDE SEQUENCE [LARGE SCALE GENOMIC DNA]</scope>
    <source>
        <strain evidence="2 3">MCA 2952</strain>
    </source>
</reference>
<name>A0A0W0F4F9_MONRR</name>
<protein>
    <submittedName>
        <fullName evidence="2">Uncharacterized protein</fullName>
    </submittedName>
</protein>